<dbReference type="RefSeq" id="WP_212189862.1">
    <property type="nucleotide sequence ID" value="NZ_JAGTAR010000011.1"/>
</dbReference>
<dbReference type="PROSITE" id="PS00708">
    <property type="entry name" value="PRO_ENDOPEP_SER"/>
    <property type="match status" value="1"/>
</dbReference>
<gene>
    <name evidence="12" type="ORF">KDU71_09010</name>
</gene>
<dbReference type="GO" id="GO:0070012">
    <property type="term" value="F:oligopeptidase activity"/>
    <property type="evidence" value="ECO:0007669"/>
    <property type="project" value="TreeGrafter"/>
</dbReference>
<feature type="chain" id="PRO_5037358761" description="prolyl oligopeptidase" evidence="9">
    <location>
        <begin position="18"/>
        <end position="706"/>
    </location>
</feature>
<dbReference type="Gene3D" id="2.130.10.120">
    <property type="entry name" value="Prolyl oligopeptidase, N-terminal domain"/>
    <property type="match status" value="1"/>
</dbReference>
<dbReference type="InterPro" id="IPR051167">
    <property type="entry name" value="Prolyl_oligopep/macrocyclase"/>
</dbReference>
<dbReference type="EMBL" id="JAGTAR010000011">
    <property type="protein sequence ID" value="MBR8535695.1"/>
    <property type="molecule type" value="Genomic_DNA"/>
</dbReference>
<evidence type="ECO:0000313" key="13">
    <source>
        <dbReference type="Proteomes" id="UP000679220"/>
    </source>
</evidence>
<dbReference type="GO" id="GO:0006508">
    <property type="term" value="P:proteolysis"/>
    <property type="evidence" value="ECO:0007669"/>
    <property type="project" value="UniProtKB-KW"/>
</dbReference>
<comment type="catalytic activity">
    <reaction evidence="1">
        <text>Hydrolysis of Pro-|-Xaa &gt;&gt; Ala-|-Xaa in oligopeptides.</text>
        <dbReference type="EC" id="3.4.21.26"/>
    </reaction>
</comment>
<dbReference type="InterPro" id="IPR002471">
    <property type="entry name" value="Pept_S9_AS"/>
</dbReference>
<evidence type="ECO:0000256" key="9">
    <source>
        <dbReference type="SAM" id="SignalP"/>
    </source>
</evidence>
<comment type="similarity">
    <text evidence="2">Belongs to the peptidase S9A family.</text>
</comment>
<evidence type="ECO:0000256" key="4">
    <source>
        <dbReference type="ARBA" id="ARBA00022670"/>
    </source>
</evidence>
<evidence type="ECO:0000259" key="11">
    <source>
        <dbReference type="Pfam" id="PF02897"/>
    </source>
</evidence>
<evidence type="ECO:0000256" key="7">
    <source>
        <dbReference type="ARBA" id="ARBA00060121"/>
    </source>
</evidence>
<evidence type="ECO:0000256" key="8">
    <source>
        <dbReference type="ARBA" id="ARBA00081187"/>
    </source>
</evidence>
<keyword evidence="4" id="KW-0645">Protease</keyword>
<keyword evidence="5" id="KW-0378">Hydrolase</keyword>
<dbReference type="PANTHER" id="PTHR42881:SF2">
    <property type="entry name" value="PROLYL ENDOPEPTIDASE"/>
    <property type="match status" value="1"/>
</dbReference>
<evidence type="ECO:0000256" key="5">
    <source>
        <dbReference type="ARBA" id="ARBA00022801"/>
    </source>
</evidence>
<dbReference type="GO" id="GO:0005829">
    <property type="term" value="C:cytosol"/>
    <property type="evidence" value="ECO:0007669"/>
    <property type="project" value="TreeGrafter"/>
</dbReference>
<dbReference type="InterPro" id="IPR002470">
    <property type="entry name" value="Peptidase_S9A"/>
</dbReference>
<evidence type="ECO:0000259" key="10">
    <source>
        <dbReference type="Pfam" id="PF00326"/>
    </source>
</evidence>
<dbReference type="InterPro" id="IPR001375">
    <property type="entry name" value="Peptidase_S9_cat"/>
</dbReference>
<dbReference type="FunFam" id="3.40.50.1820:FF:000005">
    <property type="entry name" value="Prolyl endopeptidase"/>
    <property type="match status" value="1"/>
</dbReference>
<protein>
    <recommendedName>
        <fullName evidence="3">prolyl oligopeptidase</fullName>
        <ecNumber evidence="3">3.4.21.26</ecNumber>
    </recommendedName>
    <alternativeName>
        <fullName evidence="8">Proline-specific endopeptidase</fullName>
    </alternativeName>
</protein>
<accession>A0A941IX49</accession>
<dbReference type="EC" id="3.4.21.26" evidence="3"/>
<dbReference type="Gene3D" id="3.40.50.1820">
    <property type="entry name" value="alpha/beta hydrolase"/>
    <property type="match status" value="1"/>
</dbReference>
<feature type="domain" description="Peptidase S9 prolyl oligopeptidase catalytic" evidence="10">
    <location>
        <begin position="487"/>
        <end position="701"/>
    </location>
</feature>
<comment type="function">
    <text evidence="7">Cleaves peptide bonds on the C-terminal side of prolyl residues within peptides that are up to approximately 30 amino acids long. Has an absolute requirement for an X-Pro bond in the trans configuration immediately preceding the Pro-Y scissible bond.</text>
</comment>
<proteinExistence type="inferred from homology"/>
<dbReference type="SUPFAM" id="SSF53474">
    <property type="entry name" value="alpha/beta-Hydrolases"/>
    <property type="match status" value="1"/>
</dbReference>
<sequence>MKHLFLLTLTTMLVLNACDCNKSPYEYPETKKGDVVDEYFGTKVADPYRWLEDDRSAETAEWVKKQNEVTFSYLESIPYRQKIKERLTEIWNYPRTSAPFKAGGKYFFSKNDGLQNQSVYYMQESLDSEPVLFLNPNTLSDDGTVSLTNFSVSKDGKYLGYGVSRGGSDWREFYIKNIETGETLSDHLKWIKFSGIAWYKDGFFYNRYPTPAEGDELKGENKNSQIYYHKVGTAQEADQLIYEDAENSDWSFSASVTDDEKFLIISVTESTSGNALYFKNLETDSPVIKVITSFEKDYSVIEHVNGKLWVYTNDDAPKYQVISMDTENPERSNWTTLIPEDKHNVLEGISLTGGKVFANYQQDAHSQIKVFNPDGDYLYDVELPSVGTVSGFRGKADDPETFYTFSSYTYPAVVYKYNTKTNESELYSQTEIDFDIDQYETKQIKYLSKDGTEVPMFIVHKKGLKLDGNNPTWLYGYGGFNVSLNPRFDVRRLLWLENGGIYAVANLRGGGEYGEAWHKAGTKMQKQNVFDDFIAAANYLVDNGYTKPKYLAIQGGSNGGLLIGAVINQTPDLFRVAFPQVGVMDMLRYQHFTIGRYWATDYGTSEDSKEMFEYLRKYSPVHAINPKLNYPAVMVTTADHDDRVVPAHSFKYIATLQNAYRGKRPMMIRIETDAGHGAGTPTSKVIEEWTDLYTFTFDQMGLTPNL</sequence>
<dbReference type="PANTHER" id="PTHR42881">
    <property type="entry name" value="PROLYL ENDOPEPTIDASE"/>
    <property type="match status" value="1"/>
</dbReference>
<dbReference type="Pfam" id="PF00326">
    <property type="entry name" value="Peptidase_S9"/>
    <property type="match status" value="1"/>
</dbReference>
<dbReference type="Pfam" id="PF02897">
    <property type="entry name" value="Peptidase_S9_N"/>
    <property type="match status" value="1"/>
</dbReference>
<dbReference type="PRINTS" id="PR00862">
    <property type="entry name" value="PROLIGOPTASE"/>
</dbReference>
<dbReference type="InterPro" id="IPR023302">
    <property type="entry name" value="Pept_S9A_N"/>
</dbReference>
<dbReference type="GO" id="GO:0004252">
    <property type="term" value="F:serine-type endopeptidase activity"/>
    <property type="evidence" value="ECO:0007669"/>
    <property type="project" value="UniProtKB-EC"/>
</dbReference>
<evidence type="ECO:0000256" key="1">
    <source>
        <dbReference type="ARBA" id="ARBA00001070"/>
    </source>
</evidence>
<reference evidence="12" key="1">
    <citation type="journal article" date="2018" name="Int. J. Syst. Evol. Microbiol.">
        <title>Carboxylicivirga sediminis sp. nov., isolated from coastal sediment.</title>
        <authorList>
            <person name="Wang F.Q."/>
            <person name="Ren L.H."/>
            <person name="Zou R.J."/>
            <person name="Sun Y.Z."/>
            <person name="Liu X.J."/>
            <person name="Jiang F."/>
            <person name="Liu L.J."/>
        </authorList>
    </citation>
    <scope>NUCLEOTIDE SEQUENCE</scope>
    <source>
        <strain evidence="12">JR1</strain>
    </source>
</reference>
<keyword evidence="13" id="KW-1185">Reference proteome</keyword>
<evidence type="ECO:0000313" key="12">
    <source>
        <dbReference type="EMBL" id="MBR8535695.1"/>
    </source>
</evidence>
<comment type="caution">
    <text evidence="12">The sequence shown here is derived from an EMBL/GenBank/DDBJ whole genome shotgun (WGS) entry which is preliminary data.</text>
</comment>
<dbReference type="Proteomes" id="UP000679220">
    <property type="component" value="Unassembled WGS sequence"/>
</dbReference>
<feature type="signal peptide" evidence="9">
    <location>
        <begin position="1"/>
        <end position="17"/>
    </location>
</feature>
<dbReference type="FunFam" id="2.130.10.120:FF:000001">
    <property type="entry name" value="Prolyl endopeptidase"/>
    <property type="match status" value="1"/>
</dbReference>
<reference evidence="12" key="2">
    <citation type="submission" date="2021-04" db="EMBL/GenBank/DDBJ databases">
        <authorList>
            <person name="Zhang T."/>
            <person name="Zhang Y."/>
            <person name="Lu D."/>
            <person name="Zuo D."/>
            <person name="Du Z."/>
        </authorList>
    </citation>
    <scope>NUCLEOTIDE SEQUENCE</scope>
    <source>
        <strain evidence="12">JR1</strain>
    </source>
</reference>
<evidence type="ECO:0000256" key="6">
    <source>
        <dbReference type="ARBA" id="ARBA00022825"/>
    </source>
</evidence>
<dbReference type="InterPro" id="IPR029058">
    <property type="entry name" value="AB_hydrolase_fold"/>
</dbReference>
<evidence type="ECO:0000256" key="2">
    <source>
        <dbReference type="ARBA" id="ARBA00005228"/>
    </source>
</evidence>
<dbReference type="AlphaFoldDB" id="A0A941IX49"/>
<keyword evidence="9" id="KW-0732">Signal</keyword>
<organism evidence="12 13">
    <name type="scientific">Carboxylicivirga sediminis</name>
    <dbReference type="NCBI Taxonomy" id="2006564"/>
    <lineage>
        <taxon>Bacteria</taxon>
        <taxon>Pseudomonadati</taxon>
        <taxon>Bacteroidota</taxon>
        <taxon>Bacteroidia</taxon>
        <taxon>Marinilabiliales</taxon>
        <taxon>Marinilabiliaceae</taxon>
        <taxon>Carboxylicivirga</taxon>
    </lineage>
</organism>
<keyword evidence="6" id="KW-0720">Serine protease</keyword>
<name>A0A941IX49_9BACT</name>
<evidence type="ECO:0000256" key="3">
    <source>
        <dbReference type="ARBA" id="ARBA00011897"/>
    </source>
</evidence>
<feature type="domain" description="Peptidase S9A N-terminal" evidence="11">
    <location>
        <begin position="28"/>
        <end position="429"/>
    </location>
</feature>
<dbReference type="SUPFAM" id="SSF50993">
    <property type="entry name" value="Peptidase/esterase 'gauge' domain"/>
    <property type="match status" value="1"/>
</dbReference>